<comment type="subunit">
    <text evidence="6">Forms a complex with KhpA.</text>
</comment>
<dbReference type="GO" id="GO:0009252">
    <property type="term" value="P:peptidoglycan biosynthetic process"/>
    <property type="evidence" value="ECO:0007669"/>
    <property type="project" value="UniProtKB-UniRule"/>
</dbReference>
<dbReference type="Gene3D" id="3.30.300.20">
    <property type="match status" value="1"/>
</dbReference>
<dbReference type="Pfam" id="PF13083">
    <property type="entry name" value="KH_KhpA-B"/>
    <property type="match status" value="1"/>
</dbReference>
<dbReference type="Gene3D" id="3.30.1370.50">
    <property type="entry name" value="R3H-like domain"/>
    <property type="match status" value="1"/>
</dbReference>
<protein>
    <recommendedName>
        <fullName evidence="6">RNA-binding protein KhpB</fullName>
    </recommendedName>
    <alternativeName>
        <fullName evidence="6">RNA-binding protein EloR</fullName>
    </alternativeName>
</protein>
<dbReference type="InterPro" id="IPR015946">
    <property type="entry name" value="KH_dom-like_a/b"/>
</dbReference>
<dbReference type="InterPro" id="IPR032782">
    <property type="entry name" value="KhpB_N"/>
</dbReference>
<dbReference type="Pfam" id="PF14804">
    <property type="entry name" value="Jag_N"/>
    <property type="match status" value="1"/>
</dbReference>
<evidence type="ECO:0000256" key="3">
    <source>
        <dbReference type="ARBA" id="ARBA00022960"/>
    </source>
</evidence>
<dbReference type="STRING" id="1802579.A2310_08270"/>
<dbReference type="InterPro" id="IPR039247">
    <property type="entry name" value="KhpB"/>
</dbReference>
<dbReference type="Proteomes" id="UP000178417">
    <property type="component" value="Unassembled WGS sequence"/>
</dbReference>
<accession>A0A1F4SEH2</accession>
<dbReference type="EMBL" id="MEUB01000065">
    <property type="protein sequence ID" value="OGC18814.1"/>
    <property type="molecule type" value="Genomic_DNA"/>
</dbReference>
<comment type="function">
    <text evidence="6">A probable RNA chaperone. Forms a complex with KhpA which binds to cellular RNA and controls its expression. Plays a role in peptidoglycan (PG) homeostasis and cell length regulation.</text>
</comment>
<dbReference type="InterPro" id="IPR001374">
    <property type="entry name" value="R3H_dom"/>
</dbReference>
<name>A0A1F4SEH2_UNCSA</name>
<dbReference type="Pfam" id="PF01424">
    <property type="entry name" value="R3H"/>
    <property type="match status" value="1"/>
</dbReference>
<keyword evidence="4 6" id="KW-0143">Chaperone</keyword>
<proteinExistence type="inferred from homology"/>
<evidence type="ECO:0000256" key="1">
    <source>
        <dbReference type="ARBA" id="ARBA00022490"/>
    </source>
</evidence>
<dbReference type="SMART" id="SM00393">
    <property type="entry name" value="R3H"/>
    <property type="match status" value="1"/>
</dbReference>
<dbReference type="AlphaFoldDB" id="A0A1F4SEH2"/>
<keyword evidence="5 6" id="KW-0961">Cell wall biogenesis/degradation</keyword>
<dbReference type="HAMAP" id="MF_00867">
    <property type="entry name" value="KhpB"/>
    <property type="match status" value="1"/>
</dbReference>
<dbReference type="GO" id="GO:0005737">
    <property type="term" value="C:cytoplasm"/>
    <property type="evidence" value="ECO:0007669"/>
    <property type="project" value="UniProtKB-SubCell"/>
</dbReference>
<keyword evidence="3 6" id="KW-0133">Cell shape</keyword>
<dbReference type="InterPro" id="IPR034079">
    <property type="entry name" value="R3H_KhpB"/>
</dbReference>
<feature type="region of interest" description="Jag_N domain" evidence="6">
    <location>
        <begin position="5"/>
        <end position="55"/>
    </location>
</feature>
<comment type="subcellular location">
    <subcellularLocation>
        <location evidence="6">Cytoplasm</location>
    </subcellularLocation>
</comment>
<keyword evidence="1 6" id="KW-0963">Cytoplasm</keyword>
<evidence type="ECO:0000313" key="9">
    <source>
        <dbReference type="Proteomes" id="UP000178417"/>
    </source>
</evidence>
<dbReference type="PROSITE" id="PS51061">
    <property type="entry name" value="R3H"/>
    <property type="match status" value="1"/>
</dbReference>
<sequence>MKKIKIKGKSVEEAKGHGLKILGLKEEDVDLAIITEGKPGVLGMFGGEECEVEIRQKISAAADAKEILQEILNRLALVAVAEIVSEEENSVALDVKGEDLGKIIGKDGAMLSSLQLIVSSIISRDFSRKIYVNIDAGGYRSNHEQALCRLAKEAAKDVASSGIEKALPPMSAADRRIIHMALKEEEGVTTYSEGEREGRRLIITPKK</sequence>
<dbReference type="CDD" id="cd02414">
    <property type="entry name" value="KH-II_Jag"/>
    <property type="match status" value="1"/>
</dbReference>
<evidence type="ECO:0000313" key="8">
    <source>
        <dbReference type="EMBL" id="OGC18814.1"/>
    </source>
</evidence>
<evidence type="ECO:0000256" key="6">
    <source>
        <dbReference type="HAMAP-Rule" id="MF_00867"/>
    </source>
</evidence>
<organism evidence="8 9">
    <name type="scientific">candidate division WOR-1 bacterium RIFOXYB2_FULL_37_13</name>
    <dbReference type="NCBI Taxonomy" id="1802579"/>
    <lineage>
        <taxon>Bacteria</taxon>
        <taxon>Bacillati</taxon>
        <taxon>Saganbacteria</taxon>
    </lineage>
</organism>
<dbReference type="GO" id="GO:0003723">
    <property type="term" value="F:RNA binding"/>
    <property type="evidence" value="ECO:0007669"/>
    <property type="project" value="UniProtKB-UniRule"/>
</dbReference>
<dbReference type="SUPFAM" id="SSF82708">
    <property type="entry name" value="R3H domain"/>
    <property type="match status" value="1"/>
</dbReference>
<comment type="caution">
    <text evidence="8">The sequence shown here is derived from an EMBL/GenBank/DDBJ whole genome shotgun (WGS) entry which is preliminary data.</text>
</comment>
<comment type="domain">
    <text evidence="6">Has an N-terminal Jag-N domain and 2 RNA-binding domains (KH and R3H).</text>
</comment>
<dbReference type="InterPro" id="IPR038247">
    <property type="entry name" value="Jag_N_dom_sf"/>
</dbReference>
<feature type="domain" description="R3H" evidence="7">
    <location>
        <begin position="141"/>
        <end position="207"/>
    </location>
</feature>
<dbReference type="InterPro" id="IPR036867">
    <property type="entry name" value="R3H_dom_sf"/>
</dbReference>
<keyword evidence="2 6" id="KW-0694">RNA-binding</keyword>
<dbReference type="NCBIfam" id="NF041568">
    <property type="entry name" value="Jag_EloR"/>
    <property type="match status" value="1"/>
</dbReference>
<reference evidence="8 9" key="1">
    <citation type="journal article" date="2016" name="Nat. Commun.">
        <title>Thousands of microbial genomes shed light on interconnected biogeochemical processes in an aquifer system.</title>
        <authorList>
            <person name="Anantharaman K."/>
            <person name="Brown C.T."/>
            <person name="Hug L.A."/>
            <person name="Sharon I."/>
            <person name="Castelle C.J."/>
            <person name="Probst A.J."/>
            <person name="Thomas B.C."/>
            <person name="Singh A."/>
            <person name="Wilkins M.J."/>
            <person name="Karaoz U."/>
            <person name="Brodie E.L."/>
            <person name="Williams K.H."/>
            <person name="Hubbard S.S."/>
            <person name="Banfield J.F."/>
        </authorList>
    </citation>
    <scope>NUCLEOTIDE SEQUENCE [LARGE SCALE GENOMIC DNA]</scope>
</reference>
<dbReference type="SMART" id="SM01245">
    <property type="entry name" value="Jag_N"/>
    <property type="match status" value="1"/>
</dbReference>
<dbReference type="PANTHER" id="PTHR35800:SF1">
    <property type="entry name" value="RNA-BINDING PROTEIN KHPB"/>
    <property type="match status" value="1"/>
</dbReference>
<dbReference type="GO" id="GO:0008360">
    <property type="term" value="P:regulation of cell shape"/>
    <property type="evidence" value="ECO:0007669"/>
    <property type="project" value="UniProtKB-KW"/>
</dbReference>
<comment type="similarity">
    <text evidence="6">Belongs to the KhpB RNA-binding protein family.</text>
</comment>
<dbReference type="Gene3D" id="3.30.30.80">
    <property type="entry name" value="probable RNA-binding protein from clostridium symbiosum atcc 14940"/>
    <property type="match status" value="1"/>
</dbReference>
<dbReference type="InterPro" id="IPR038008">
    <property type="entry name" value="Jag_KH"/>
</dbReference>
<evidence type="ECO:0000256" key="2">
    <source>
        <dbReference type="ARBA" id="ARBA00022884"/>
    </source>
</evidence>
<evidence type="ECO:0000256" key="5">
    <source>
        <dbReference type="ARBA" id="ARBA00023316"/>
    </source>
</evidence>
<dbReference type="GO" id="GO:0071555">
    <property type="term" value="P:cell wall organization"/>
    <property type="evidence" value="ECO:0007669"/>
    <property type="project" value="UniProtKB-KW"/>
</dbReference>
<dbReference type="PANTHER" id="PTHR35800">
    <property type="entry name" value="PROTEIN JAG"/>
    <property type="match status" value="1"/>
</dbReference>
<evidence type="ECO:0000256" key="4">
    <source>
        <dbReference type="ARBA" id="ARBA00023186"/>
    </source>
</evidence>
<gene>
    <name evidence="6" type="primary">khpB</name>
    <name evidence="6" type="synonym">eloR</name>
    <name evidence="8" type="ORF">A2310_08270</name>
</gene>
<evidence type="ECO:0000259" key="7">
    <source>
        <dbReference type="PROSITE" id="PS51061"/>
    </source>
</evidence>
<dbReference type="CDD" id="cd02644">
    <property type="entry name" value="R3H_jag"/>
    <property type="match status" value="1"/>
</dbReference>